<organism evidence="2 3">
    <name type="scientific">Sulfitobacter sediminis</name>
    <dbReference type="NCBI Taxonomy" id="3234186"/>
    <lineage>
        <taxon>Bacteria</taxon>
        <taxon>Pseudomonadati</taxon>
        <taxon>Pseudomonadota</taxon>
        <taxon>Alphaproteobacteria</taxon>
        <taxon>Rhodobacterales</taxon>
        <taxon>Roseobacteraceae</taxon>
        <taxon>Sulfitobacter</taxon>
    </lineage>
</organism>
<name>A0ABV3RPI9_9RHOB</name>
<comment type="caution">
    <text evidence="2">The sequence shown here is derived from an EMBL/GenBank/DDBJ whole genome shotgun (WGS) entry which is preliminary data.</text>
</comment>
<dbReference type="Proteomes" id="UP001556098">
    <property type="component" value="Unassembled WGS sequence"/>
</dbReference>
<evidence type="ECO:0000313" key="2">
    <source>
        <dbReference type="EMBL" id="MEW9920886.1"/>
    </source>
</evidence>
<dbReference type="EMBL" id="JBFNXX010000011">
    <property type="protein sequence ID" value="MEW9920886.1"/>
    <property type="molecule type" value="Genomic_DNA"/>
</dbReference>
<proteinExistence type="predicted"/>
<evidence type="ECO:0000313" key="3">
    <source>
        <dbReference type="Proteomes" id="UP001556098"/>
    </source>
</evidence>
<feature type="region of interest" description="Disordered" evidence="1">
    <location>
        <begin position="138"/>
        <end position="157"/>
    </location>
</feature>
<keyword evidence="3" id="KW-1185">Reference proteome</keyword>
<dbReference type="InterPro" id="IPR010321">
    <property type="entry name" value="DUF922"/>
</dbReference>
<sequence length="157" mass="17844">MKVTLRIPSPREIPYAVKGKTYDEARDFLLSKPFAACYKANPDYTEKHDNDGNTYEIIVTAKPTITIPTWNGASKLKGDEKKHWTAMLAALRKHEAKHHKIFEDDAKAFKKSMVKEDPFPKEDVGGKMYDLFSASQDKQDAYDKKTNHGEKEGVVLP</sequence>
<accession>A0ABV3RPI9</accession>
<gene>
    <name evidence="2" type="ORF">AB2B41_14825</name>
</gene>
<dbReference type="RefSeq" id="WP_367878589.1">
    <property type="nucleotide sequence ID" value="NZ_JBFNXX010000011.1"/>
</dbReference>
<reference evidence="2 3" key="1">
    <citation type="submission" date="2024-07" db="EMBL/GenBank/DDBJ databases">
        <title>Marimonas sp.nov., isolated from tidal-flat sediment.</title>
        <authorList>
            <person name="Jayan J.N."/>
            <person name="Lee S.S."/>
        </authorList>
    </citation>
    <scope>NUCLEOTIDE SEQUENCE [LARGE SCALE GENOMIC DNA]</scope>
    <source>
        <strain evidence="2 3">MJW-29</strain>
    </source>
</reference>
<evidence type="ECO:0000256" key="1">
    <source>
        <dbReference type="SAM" id="MobiDB-lite"/>
    </source>
</evidence>
<dbReference type="Pfam" id="PF06037">
    <property type="entry name" value="DUF922"/>
    <property type="match status" value="1"/>
</dbReference>
<protein>
    <submittedName>
        <fullName evidence="2">DUF922 domain-containing protein</fullName>
    </submittedName>
</protein>